<dbReference type="PANTHER" id="PTHR14136:SF17">
    <property type="entry name" value="BTB_POZ DOMAIN-CONTAINING PROTEIN KCTD9"/>
    <property type="match status" value="1"/>
</dbReference>
<keyword evidence="1" id="KW-0472">Membrane</keyword>
<accession>A0A2Z6AZ84</accession>
<sequence length="280" mass="31834">MLSSLYDKYNLFATWCINFDLMFYISNVKRFYFLYYSRIKRFCASNKELVFIFIALIVVTFSISLKNYLNDQSFFSGVKVEMHGAILEFFIFGIVFHILSERKKKNESIDSIRVKMDVCKEVYTPYSHSGLVNCFDELCRLKVKGFNLDCIEIVKLSLCNKDINEVSFVKSDMCGCRFCAAKFIDSSFSGSVLIECSFVLSKMRGGDFDDCLIVDSDFSKSVINGASFCNSLLVDVDFEGAELREVDFCGAELRGIDFSKCVYFDVDSVSSAILVDCIGV</sequence>
<dbReference type="InterPro" id="IPR001646">
    <property type="entry name" value="5peptide_repeat"/>
</dbReference>
<dbReference type="EMBL" id="AP017378">
    <property type="protein sequence ID" value="BBD08466.1"/>
    <property type="molecule type" value="Genomic_DNA"/>
</dbReference>
<keyword evidence="3" id="KW-1185">Reference proteome</keyword>
<dbReference type="SUPFAM" id="SSF141571">
    <property type="entry name" value="Pentapeptide repeat-like"/>
    <property type="match status" value="1"/>
</dbReference>
<reference evidence="2 3" key="1">
    <citation type="journal article" date="2018" name="Sci. Adv.">
        <title>Multi-heme cytochromes provide a pathway for survival in energy-limited environments.</title>
        <authorList>
            <person name="Deng X."/>
            <person name="Dohmae N."/>
            <person name="Nealson K.H."/>
            <person name="Hashimoto K."/>
            <person name="Okamoto A."/>
        </authorList>
    </citation>
    <scope>NUCLEOTIDE SEQUENCE [LARGE SCALE GENOMIC DNA]</scope>
    <source>
        <strain evidence="2 3">IS5</strain>
    </source>
</reference>
<dbReference type="OrthoDB" id="5491725at2"/>
<feature type="transmembrane region" description="Helical" evidence="1">
    <location>
        <begin position="80"/>
        <end position="99"/>
    </location>
</feature>
<dbReference type="InterPro" id="IPR051082">
    <property type="entry name" value="Pentapeptide-BTB/POZ_domain"/>
</dbReference>
<dbReference type="AlphaFoldDB" id="A0A2Z6AZ84"/>
<dbReference type="Gene3D" id="2.160.20.80">
    <property type="entry name" value="E3 ubiquitin-protein ligase SopA"/>
    <property type="match status" value="1"/>
</dbReference>
<protein>
    <submittedName>
        <fullName evidence="2">Pentapeptide repeat-containing protein</fullName>
    </submittedName>
</protein>
<name>A0A2Z6AZ84_9BACT</name>
<dbReference type="KEGG" id="dfl:DFE_1740"/>
<dbReference type="Pfam" id="PF00805">
    <property type="entry name" value="Pentapeptide"/>
    <property type="match status" value="2"/>
</dbReference>
<dbReference type="PANTHER" id="PTHR14136">
    <property type="entry name" value="BTB_POZ DOMAIN-CONTAINING PROTEIN KCTD9"/>
    <property type="match status" value="1"/>
</dbReference>
<organism evidence="2 3">
    <name type="scientific">Desulfovibrio ferrophilus</name>
    <dbReference type="NCBI Taxonomy" id="241368"/>
    <lineage>
        <taxon>Bacteria</taxon>
        <taxon>Pseudomonadati</taxon>
        <taxon>Thermodesulfobacteriota</taxon>
        <taxon>Desulfovibrionia</taxon>
        <taxon>Desulfovibrionales</taxon>
        <taxon>Desulfovibrionaceae</taxon>
        <taxon>Desulfovibrio</taxon>
    </lineage>
</organism>
<dbReference type="RefSeq" id="WP_126378586.1">
    <property type="nucleotide sequence ID" value="NZ_AP017378.1"/>
</dbReference>
<evidence type="ECO:0000313" key="2">
    <source>
        <dbReference type="EMBL" id="BBD08466.1"/>
    </source>
</evidence>
<feature type="transmembrane region" description="Helical" evidence="1">
    <location>
        <begin position="12"/>
        <end position="28"/>
    </location>
</feature>
<evidence type="ECO:0000313" key="3">
    <source>
        <dbReference type="Proteomes" id="UP000269883"/>
    </source>
</evidence>
<dbReference type="Proteomes" id="UP000269883">
    <property type="component" value="Chromosome"/>
</dbReference>
<keyword evidence="1" id="KW-0812">Transmembrane</keyword>
<proteinExistence type="predicted"/>
<keyword evidence="1" id="KW-1133">Transmembrane helix</keyword>
<feature type="transmembrane region" description="Helical" evidence="1">
    <location>
        <begin position="49"/>
        <end position="68"/>
    </location>
</feature>
<gene>
    <name evidence="2" type="ORF">DFE_1740</name>
</gene>
<evidence type="ECO:0000256" key="1">
    <source>
        <dbReference type="SAM" id="Phobius"/>
    </source>
</evidence>